<dbReference type="Proteomes" id="UP000218231">
    <property type="component" value="Unassembled WGS sequence"/>
</dbReference>
<dbReference type="PANTHER" id="PTHR16036">
    <property type="entry name" value="ANKYRIN REPEAT AND ZINC FINGER DOMAIN-CONTAINING PROTEIN 1"/>
    <property type="match status" value="1"/>
</dbReference>
<dbReference type="EMBL" id="LIAE01007635">
    <property type="protein sequence ID" value="PAV77966.1"/>
    <property type="molecule type" value="Genomic_DNA"/>
</dbReference>
<evidence type="ECO:0000259" key="12">
    <source>
        <dbReference type="PROSITE" id="PS52044"/>
    </source>
</evidence>
<keyword evidence="9" id="KW-0175">Coiled coil</keyword>
<reference evidence="13 14" key="1">
    <citation type="journal article" date="2017" name="Curr. Biol.">
        <title>Genome architecture and evolution of a unichromosomal asexual nematode.</title>
        <authorList>
            <person name="Fradin H."/>
            <person name="Zegar C."/>
            <person name="Gutwein M."/>
            <person name="Lucas J."/>
            <person name="Kovtun M."/>
            <person name="Corcoran D."/>
            <person name="Baugh L.R."/>
            <person name="Kiontke K."/>
            <person name="Gunsalus K."/>
            <person name="Fitch D.H."/>
            <person name="Piano F."/>
        </authorList>
    </citation>
    <scope>NUCLEOTIDE SEQUENCE [LARGE SCALE GENOMIC DNA]</scope>
    <source>
        <strain evidence="13">PF1309</strain>
    </source>
</reference>
<dbReference type="OrthoDB" id="429841at2759"/>
<feature type="region of interest" description="Disordered" evidence="11">
    <location>
        <begin position="482"/>
        <end position="514"/>
    </location>
</feature>
<name>A0A2A2KVE9_9BILA</name>
<dbReference type="GO" id="GO:0036503">
    <property type="term" value="P:ERAD pathway"/>
    <property type="evidence" value="ECO:0007669"/>
    <property type="project" value="TreeGrafter"/>
</dbReference>
<evidence type="ECO:0000256" key="8">
    <source>
        <dbReference type="ARBA" id="ARBA00023043"/>
    </source>
</evidence>
<feature type="active site" evidence="10">
    <location>
        <position position="201"/>
    </location>
</feature>
<comment type="similarity">
    <text evidence="2 10">Belongs to the ANKZF1/VMS1 family.</text>
</comment>
<evidence type="ECO:0000256" key="4">
    <source>
        <dbReference type="ARBA" id="ARBA00022722"/>
    </source>
</evidence>
<gene>
    <name evidence="13" type="ORF">WR25_07853</name>
</gene>
<comment type="caution">
    <text evidence="13">The sequence shown here is derived from an EMBL/GenBank/DDBJ whole genome shotgun (WGS) entry which is preliminary data.</text>
</comment>
<evidence type="ECO:0000313" key="13">
    <source>
        <dbReference type="EMBL" id="PAV77966.1"/>
    </source>
</evidence>
<feature type="compositionally biased region" description="Basic residues" evidence="11">
    <location>
        <begin position="320"/>
        <end position="330"/>
    </location>
</feature>
<comment type="subcellular location">
    <subcellularLocation>
        <location evidence="1">Cytoplasm</location>
    </subcellularLocation>
</comment>
<dbReference type="InterPro" id="IPR036770">
    <property type="entry name" value="Ankyrin_rpt-contain_sf"/>
</dbReference>
<accession>A0A2A2KVE9</accession>
<feature type="domain" description="VLRF1" evidence="12">
    <location>
        <begin position="158"/>
        <end position="298"/>
    </location>
</feature>
<keyword evidence="4 10" id="KW-0540">Nuclease</keyword>
<evidence type="ECO:0000256" key="10">
    <source>
        <dbReference type="PROSITE-ProRule" id="PRU01389"/>
    </source>
</evidence>
<keyword evidence="14" id="KW-1185">Reference proteome</keyword>
<keyword evidence="3 10" id="KW-0963">Cytoplasm</keyword>
<evidence type="ECO:0000256" key="2">
    <source>
        <dbReference type="ARBA" id="ARBA00009262"/>
    </source>
</evidence>
<sequence length="538" mass="63534">MLGSYTGLKMRDQRWMSGVEPLNDVLRRRAGPGNEEDEEFYDAMEKFDDLYKCTTCGVSLDVDLRDSIVAHYKSAWHRHNAKLLNRGKTPLQEEEFDDLSDEEATSSDESSNEESENEIRFPLQNSRLFFAQNDRVFSLYRCILRDLEYEASSKLFTRPLDCVILLLNGGHFAGGVFENDRLMERKTFHRYVARAKQGTVQSQHDKSAGKAHSAGANLRRYNEQQLSFDIRRLLTEWNSALISTPLIFIRCASYQMKLFQGEDSPIEKRDKRIRNIPFESRRPTVDEVKRVWERLGRVFEHGSREEFFKNLQETKESLKKSRTLQKKAKERQRLRTLTDSEEERDVTGEKEIKQKRKDHLKSREIHHENDEPDQWPLLEADWRKKAILYLRNRRYPPDNSTLLHIVSHKCLDSMVEYLLEIGCDPSLKNAGDKPPYAITTDKQIRAIFVAYREKNPDEWNWAKCHIPAPIVKTEEQLLKEAEKKKEKNTKKKEKQREKKETDRKEEEERKAREAYLALTDREKRALVSLRREMIGYQR</sequence>
<evidence type="ECO:0000256" key="9">
    <source>
        <dbReference type="ARBA" id="ARBA00023054"/>
    </source>
</evidence>
<dbReference type="GO" id="GO:0004519">
    <property type="term" value="F:endonuclease activity"/>
    <property type="evidence" value="ECO:0007669"/>
    <property type="project" value="UniProtKB-KW"/>
</dbReference>
<feature type="region of interest" description="Disordered" evidence="11">
    <location>
        <begin position="319"/>
        <end position="369"/>
    </location>
</feature>
<evidence type="ECO:0000256" key="11">
    <source>
        <dbReference type="SAM" id="MobiDB-lite"/>
    </source>
</evidence>
<evidence type="ECO:0000256" key="3">
    <source>
        <dbReference type="ARBA" id="ARBA00022490"/>
    </source>
</evidence>
<dbReference type="GO" id="GO:0016787">
    <property type="term" value="F:hydrolase activity"/>
    <property type="evidence" value="ECO:0007669"/>
    <property type="project" value="UniProtKB-KW"/>
</dbReference>
<evidence type="ECO:0000256" key="7">
    <source>
        <dbReference type="ARBA" id="ARBA00022801"/>
    </source>
</evidence>
<keyword evidence="6 10" id="KW-0255">Endonuclease</keyword>
<comment type="domain">
    <text evidence="10">The VLRF1 domain mediates binding to the 60S ribosomal subunit.</text>
</comment>
<keyword evidence="8" id="KW-0040">ANK repeat</keyword>
<dbReference type="PANTHER" id="PTHR16036:SF2">
    <property type="entry name" value="TRNA ENDONUCLEASE ANKZF1"/>
    <property type="match status" value="1"/>
</dbReference>
<evidence type="ECO:0000256" key="6">
    <source>
        <dbReference type="ARBA" id="ARBA00022759"/>
    </source>
</evidence>
<protein>
    <recommendedName>
        <fullName evidence="12">VLRF1 domain-containing protein</fullName>
    </recommendedName>
</protein>
<dbReference type="GO" id="GO:0005737">
    <property type="term" value="C:cytoplasm"/>
    <property type="evidence" value="ECO:0007669"/>
    <property type="project" value="UniProtKB-SubCell"/>
</dbReference>
<evidence type="ECO:0000313" key="14">
    <source>
        <dbReference type="Proteomes" id="UP000218231"/>
    </source>
</evidence>
<dbReference type="Gene3D" id="1.25.40.20">
    <property type="entry name" value="Ankyrin repeat-containing domain"/>
    <property type="match status" value="1"/>
</dbReference>
<keyword evidence="5" id="KW-0677">Repeat</keyword>
<organism evidence="13 14">
    <name type="scientific">Diploscapter pachys</name>
    <dbReference type="NCBI Taxonomy" id="2018661"/>
    <lineage>
        <taxon>Eukaryota</taxon>
        <taxon>Metazoa</taxon>
        <taxon>Ecdysozoa</taxon>
        <taxon>Nematoda</taxon>
        <taxon>Chromadorea</taxon>
        <taxon>Rhabditida</taxon>
        <taxon>Rhabditina</taxon>
        <taxon>Rhabditomorpha</taxon>
        <taxon>Rhabditoidea</taxon>
        <taxon>Rhabditidae</taxon>
        <taxon>Diploscapter</taxon>
    </lineage>
</organism>
<keyword evidence="7 10" id="KW-0378">Hydrolase</keyword>
<dbReference type="AlphaFoldDB" id="A0A2A2KVE9"/>
<evidence type="ECO:0000256" key="1">
    <source>
        <dbReference type="ARBA" id="ARBA00004496"/>
    </source>
</evidence>
<dbReference type="STRING" id="2018661.A0A2A2KVE9"/>
<dbReference type="InterPro" id="IPR041175">
    <property type="entry name" value="VLRF1/Vms1"/>
</dbReference>
<dbReference type="Pfam" id="PF18826">
    <property type="entry name" value="bVLRF1"/>
    <property type="match status" value="1"/>
</dbReference>
<dbReference type="InterPro" id="IPR047139">
    <property type="entry name" value="ANKZ1/VMS1"/>
</dbReference>
<feature type="region of interest" description="Disordered" evidence="11">
    <location>
        <begin position="94"/>
        <end position="118"/>
    </location>
</feature>
<evidence type="ECO:0000256" key="5">
    <source>
        <dbReference type="ARBA" id="ARBA00022737"/>
    </source>
</evidence>
<feature type="compositionally biased region" description="Basic and acidic residues" evidence="11">
    <location>
        <begin position="494"/>
        <end position="514"/>
    </location>
</feature>
<proteinExistence type="inferred from homology"/>
<dbReference type="PROSITE" id="PS52044">
    <property type="entry name" value="VLRF1"/>
    <property type="match status" value="1"/>
</dbReference>
<feature type="compositionally biased region" description="Acidic residues" evidence="11">
    <location>
        <begin position="94"/>
        <end position="116"/>
    </location>
</feature>